<sequence length="767" mass="87526">MASSNVNYVWGWLYFGGNIIHDSVIGSAYDRDVIASVKLHFDLKYEELLNVVHKKLNIDPNLGRLRVSRRFMNPTTNKYAVVLLVDDDDLEYMFETLDCSCGKVRVELYIEKILIGLSEISTESAKCSKIGEDCEISSSTRSLKSVYWGSVSSGSSSRNLFVSSADTEGNSRESNELTDGDIPFYRSFDGSSMVVSDLEHGMQKIGELQNPTDLTKGMTFESKEKLLSVVKQNTEGCHWRLRARKRKLRDYFEIMDTKGPHTCVNQAISQDHRNLSSSHIAEIIMNLVAVDPTVSEKVLEAAVVKEVGYKPSSKKLRDGKKIASQKVYGSWEQSYQDLPLLMNVIQKVNHGMHVDWYFKEHGLREPILKVVRFKRLFWTFKPCVDAFKHCIPVLQIDGTHLYGKYGGVLLTATVVDGFHHLLPIAFAIVEGETVASWTWFMERVRKMVALQRTGVCVISDRHAGIMSTMKNPNLGWCEPYGYHRFCVRHLAANFVSTFRKSGLKERVVTMCSQLTVDKFNLHWKALLAVKPRADEWFSHIHPEHSALSCDGGKRFGIMTTNMAESWNNAIKEARRLPICALVKALYYKVVSYFDQRRLEIEKQDVHGNEFTKHANKLMNKWKKRATGHHVTKINRDTWVFEVVTMKHGLKGGKKQIVRLQERLCTCNKWQTYQIPCSHVLACCASVGLQHTSFVSEWYKLENAKKVYAGHFEPIPDKKAWPLLRDFPTLIPDDEIPNKPGRRKETRYKNVMDYQSKGKGKGASSSVP</sequence>
<dbReference type="EMBL" id="JAUIZM010000005">
    <property type="protein sequence ID" value="KAK1381944.1"/>
    <property type="molecule type" value="Genomic_DNA"/>
</dbReference>
<reference evidence="7" key="1">
    <citation type="submission" date="2023-02" db="EMBL/GenBank/DDBJ databases">
        <title>Genome of toxic invasive species Heracleum sosnowskyi carries increased number of genes despite the absence of recent whole-genome duplications.</title>
        <authorList>
            <person name="Schelkunov M."/>
            <person name="Shtratnikova V."/>
            <person name="Makarenko M."/>
            <person name="Klepikova A."/>
            <person name="Omelchenko D."/>
            <person name="Novikova G."/>
            <person name="Obukhova E."/>
            <person name="Bogdanov V."/>
            <person name="Penin A."/>
            <person name="Logacheva M."/>
        </authorList>
    </citation>
    <scope>NUCLEOTIDE SEQUENCE</scope>
    <source>
        <strain evidence="7">Hsosn_3</strain>
        <tissue evidence="7">Leaf</tissue>
    </source>
</reference>
<protein>
    <submittedName>
        <fullName evidence="7">SWIM-type domain-containing protein</fullName>
    </submittedName>
</protein>
<feature type="region of interest" description="Disordered" evidence="5">
    <location>
        <begin position="732"/>
        <end position="767"/>
    </location>
</feature>
<feature type="compositionally biased region" description="Low complexity" evidence="5">
    <location>
        <begin position="151"/>
        <end position="164"/>
    </location>
</feature>
<proteinExistence type="predicted"/>
<keyword evidence="3" id="KW-0862">Zinc</keyword>
<reference evidence="7" key="2">
    <citation type="submission" date="2023-05" db="EMBL/GenBank/DDBJ databases">
        <authorList>
            <person name="Schelkunov M.I."/>
        </authorList>
    </citation>
    <scope>NUCLEOTIDE SEQUENCE</scope>
    <source>
        <strain evidence="7">Hsosn_3</strain>
        <tissue evidence="7">Leaf</tissue>
    </source>
</reference>
<organism evidence="7 8">
    <name type="scientific">Heracleum sosnowskyi</name>
    <dbReference type="NCBI Taxonomy" id="360622"/>
    <lineage>
        <taxon>Eukaryota</taxon>
        <taxon>Viridiplantae</taxon>
        <taxon>Streptophyta</taxon>
        <taxon>Embryophyta</taxon>
        <taxon>Tracheophyta</taxon>
        <taxon>Spermatophyta</taxon>
        <taxon>Magnoliopsida</taxon>
        <taxon>eudicotyledons</taxon>
        <taxon>Gunneridae</taxon>
        <taxon>Pentapetalae</taxon>
        <taxon>asterids</taxon>
        <taxon>campanulids</taxon>
        <taxon>Apiales</taxon>
        <taxon>Apiaceae</taxon>
        <taxon>Apioideae</taxon>
        <taxon>apioid superclade</taxon>
        <taxon>Tordylieae</taxon>
        <taxon>Tordyliinae</taxon>
        <taxon>Heracleum</taxon>
    </lineage>
</organism>
<evidence type="ECO:0000256" key="2">
    <source>
        <dbReference type="ARBA" id="ARBA00022771"/>
    </source>
</evidence>
<dbReference type="Proteomes" id="UP001237642">
    <property type="component" value="Unassembled WGS sequence"/>
</dbReference>
<evidence type="ECO:0000256" key="1">
    <source>
        <dbReference type="ARBA" id="ARBA00022723"/>
    </source>
</evidence>
<evidence type="ECO:0000259" key="6">
    <source>
        <dbReference type="PROSITE" id="PS50966"/>
    </source>
</evidence>
<evidence type="ECO:0000256" key="5">
    <source>
        <dbReference type="SAM" id="MobiDB-lite"/>
    </source>
</evidence>
<dbReference type="InterPro" id="IPR006564">
    <property type="entry name" value="Znf_PMZ"/>
</dbReference>
<dbReference type="PROSITE" id="PS50966">
    <property type="entry name" value="ZF_SWIM"/>
    <property type="match status" value="1"/>
</dbReference>
<dbReference type="AlphaFoldDB" id="A0AAD8IBB7"/>
<dbReference type="Pfam" id="PF10551">
    <property type="entry name" value="MULE"/>
    <property type="match status" value="1"/>
</dbReference>
<dbReference type="PANTHER" id="PTHR31973">
    <property type="entry name" value="POLYPROTEIN, PUTATIVE-RELATED"/>
    <property type="match status" value="1"/>
</dbReference>
<keyword evidence="2 4" id="KW-0863">Zinc-finger</keyword>
<gene>
    <name evidence="7" type="ORF">POM88_019679</name>
</gene>
<dbReference type="GO" id="GO:0008270">
    <property type="term" value="F:zinc ion binding"/>
    <property type="evidence" value="ECO:0007669"/>
    <property type="project" value="UniProtKB-KW"/>
</dbReference>
<keyword evidence="8" id="KW-1185">Reference proteome</keyword>
<evidence type="ECO:0000256" key="3">
    <source>
        <dbReference type="ARBA" id="ARBA00022833"/>
    </source>
</evidence>
<comment type="caution">
    <text evidence="7">The sequence shown here is derived from an EMBL/GenBank/DDBJ whole genome shotgun (WGS) entry which is preliminary data.</text>
</comment>
<feature type="domain" description="SWIM-type" evidence="6">
    <location>
        <begin position="655"/>
        <end position="687"/>
    </location>
</feature>
<dbReference type="Pfam" id="PF04434">
    <property type="entry name" value="SWIM"/>
    <property type="match status" value="1"/>
</dbReference>
<dbReference type="PANTHER" id="PTHR31973:SF195">
    <property type="entry name" value="MUDR FAMILY TRANSPOSASE"/>
    <property type="match status" value="1"/>
</dbReference>
<name>A0AAD8IBB7_9APIA</name>
<keyword evidence="1" id="KW-0479">Metal-binding</keyword>
<accession>A0AAD8IBB7</accession>
<dbReference type="InterPro" id="IPR007527">
    <property type="entry name" value="Znf_SWIM"/>
</dbReference>
<evidence type="ECO:0000256" key="4">
    <source>
        <dbReference type="PROSITE-ProRule" id="PRU00325"/>
    </source>
</evidence>
<evidence type="ECO:0000313" key="7">
    <source>
        <dbReference type="EMBL" id="KAK1381944.1"/>
    </source>
</evidence>
<dbReference type="SMART" id="SM00575">
    <property type="entry name" value="ZnF_PMZ"/>
    <property type="match status" value="1"/>
</dbReference>
<evidence type="ECO:0000313" key="8">
    <source>
        <dbReference type="Proteomes" id="UP001237642"/>
    </source>
</evidence>
<dbReference type="InterPro" id="IPR018289">
    <property type="entry name" value="MULE_transposase_dom"/>
</dbReference>
<feature type="region of interest" description="Disordered" evidence="5">
    <location>
        <begin position="151"/>
        <end position="178"/>
    </location>
</feature>